<proteinExistence type="predicted"/>
<feature type="domain" description="Signal transduction histidine kinase internal region" evidence="2">
    <location>
        <begin position="168"/>
        <end position="243"/>
    </location>
</feature>
<dbReference type="GO" id="GO:0016020">
    <property type="term" value="C:membrane"/>
    <property type="evidence" value="ECO:0007669"/>
    <property type="project" value="InterPro"/>
</dbReference>
<name>A0A1V3TZ56_ELIME</name>
<dbReference type="InterPro" id="IPR036890">
    <property type="entry name" value="HATPase_C_sf"/>
</dbReference>
<keyword evidence="4" id="KW-1185">Reference proteome</keyword>
<comment type="caution">
    <text evidence="3">The sequence shown here is derived from an EMBL/GenBank/DDBJ whole genome shotgun (WGS) entry which is preliminary data.</text>
</comment>
<feature type="transmembrane region" description="Helical" evidence="1">
    <location>
        <begin position="124"/>
        <end position="144"/>
    </location>
</feature>
<dbReference type="Gene3D" id="3.30.565.10">
    <property type="entry name" value="Histidine kinase-like ATPase, C-terminal domain"/>
    <property type="match status" value="1"/>
</dbReference>
<feature type="transmembrane region" description="Helical" evidence="1">
    <location>
        <begin position="12"/>
        <end position="28"/>
    </location>
</feature>
<protein>
    <submittedName>
        <fullName evidence="3">Histidine kinase</fullName>
    </submittedName>
</protein>
<dbReference type="STRING" id="238.BBD35_00730"/>
<dbReference type="PANTHER" id="PTHR34220:SF7">
    <property type="entry name" value="SENSOR HISTIDINE KINASE YPDA"/>
    <property type="match status" value="1"/>
</dbReference>
<dbReference type="Proteomes" id="UP000188947">
    <property type="component" value="Unassembled WGS sequence"/>
</dbReference>
<dbReference type="EMBL" id="MPOG01000011">
    <property type="protein sequence ID" value="OOH95106.1"/>
    <property type="molecule type" value="Genomic_DNA"/>
</dbReference>
<organism evidence="3 4">
    <name type="scientific">Elizabethkingia meningoseptica</name>
    <name type="common">Chryseobacterium meningosepticum</name>
    <dbReference type="NCBI Taxonomy" id="238"/>
    <lineage>
        <taxon>Bacteria</taxon>
        <taxon>Pseudomonadati</taxon>
        <taxon>Bacteroidota</taxon>
        <taxon>Flavobacteriia</taxon>
        <taxon>Flavobacteriales</taxon>
        <taxon>Weeksellaceae</taxon>
        <taxon>Elizabethkingia</taxon>
    </lineage>
</organism>
<dbReference type="PANTHER" id="PTHR34220">
    <property type="entry name" value="SENSOR HISTIDINE KINASE YPDA"/>
    <property type="match status" value="1"/>
</dbReference>
<feature type="transmembrane region" description="Helical" evidence="1">
    <location>
        <begin position="80"/>
        <end position="97"/>
    </location>
</feature>
<evidence type="ECO:0000313" key="4">
    <source>
        <dbReference type="Proteomes" id="UP000188947"/>
    </source>
</evidence>
<evidence type="ECO:0000313" key="3">
    <source>
        <dbReference type="EMBL" id="OOH95106.1"/>
    </source>
</evidence>
<dbReference type="Pfam" id="PF06580">
    <property type="entry name" value="His_kinase"/>
    <property type="match status" value="1"/>
</dbReference>
<accession>A0A1V3TZ56</accession>
<evidence type="ECO:0000256" key="1">
    <source>
        <dbReference type="SAM" id="Phobius"/>
    </source>
</evidence>
<dbReference type="AlphaFoldDB" id="A0A1V3TZ56"/>
<gene>
    <name evidence="3" type="ORF">BMF97_09695</name>
</gene>
<evidence type="ECO:0000259" key="2">
    <source>
        <dbReference type="Pfam" id="PF06580"/>
    </source>
</evidence>
<sequence>MQINKYNSIRIHLIFWVLYYFLEVYLDFLWSRYQFPKLEWYLRLRSSVILELGYLMIKIPLAYLLLYVANKVTSSVIFKYTLYILIFSGAILIHRFYCHDILYPYIHHIPETVDGIIPMNLLNMYGILSALMDLMFMTGLFFGIEIAREKMILNEQLSGLKAEKLDHELRMLKAQINPHFLFNSLNNIYGLALKKSDKTPEVILQLSKIMRYNIYEAAQAKIPIGKDVENMKDFIQIQKIRYHHLDVQFNENIDNPSQEISPLILIQFVENAFKHGASESIGNSFIKINLWLKEEILHFEIENSKEDRVREDSTQIGLKNISRQLELLYPKHQLMVENSSDLYKVKLTIDFTHEQ</sequence>
<keyword evidence="3" id="KW-0418">Kinase</keyword>
<dbReference type="GO" id="GO:0000155">
    <property type="term" value="F:phosphorelay sensor kinase activity"/>
    <property type="evidence" value="ECO:0007669"/>
    <property type="project" value="InterPro"/>
</dbReference>
<keyword evidence="1" id="KW-0812">Transmembrane</keyword>
<dbReference type="RefSeq" id="WP_069215718.1">
    <property type="nucleotide sequence ID" value="NZ_CP016378.1"/>
</dbReference>
<keyword evidence="1" id="KW-0472">Membrane</keyword>
<reference evidence="3 4" key="1">
    <citation type="submission" date="2016-11" db="EMBL/GenBank/DDBJ databases">
        <title>Genome sequence and comparative genomic analysis of clinical strain Elizabethkingia meningoseptica 61421 PRCM.</title>
        <authorList>
            <person name="Wang M."/>
            <person name="Hu S."/>
            <person name="Cao L."/>
            <person name="Jiang T."/>
            <person name="Zhou Y."/>
            <person name="Ming D."/>
        </authorList>
    </citation>
    <scope>NUCLEOTIDE SEQUENCE [LARGE SCALE GENOMIC DNA]</scope>
    <source>
        <strain evidence="3 4">61421 PRCM</strain>
    </source>
</reference>
<dbReference type="OrthoDB" id="9809908at2"/>
<dbReference type="eggNOG" id="COG2972">
    <property type="taxonomic scope" value="Bacteria"/>
</dbReference>
<keyword evidence="3" id="KW-0808">Transferase</keyword>
<feature type="transmembrane region" description="Helical" evidence="1">
    <location>
        <begin position="48"/>
        <end position="68"/>
    </location>
</feature>
<dbReference type="InterPro" id="IPR050640">
    <property type="entry name" value="Bact_2-comp_sensor_kinase"/>
</dbReference>
<keyword evidence="1" id="KW-1133">Transmembrane helix</keyword>
<dbReference type="InterPro" id="IPR010559">
    <property type="entry name" value="Sig_transdc_His_kin_internal"/>
</dbReference>